<protein>
    <recommendedName>
        <fullName evidence="3">Alpha/beta hydrolase fold-3 domain-containing protein</fullName>
    </recommendedName>
</protein>
<reference evidence="4 5" key="1">
    <citation type="journal article" date="2023" name="Plants (Basel)">
        <title>Bridging the Gap: Combining Genomics and Transcriptomics Approaches to Understand Stylosanthes scabra, an Orphan Legume from the Brazilian Caatinga.</title>
        <authorList>
            <person name="Ferreira-Neto J.R.C."/>
            <person name="da Silva M.D."/>
            <person name="Binneck E."/>
            <person name="de Melo N.F."/>
            <person name="da Silva R.H."/>
            <person name="de Melo A.L.T.M."/>
            <person name="Pandolfi V."/>
            <person name="Bustamante F.O."/>
            <person name="Brasileiro-Vidal A.C."/>
            <person name="Benko-Iseppon A.M."/>
        </authorList>
    </citation>
    <scope>NUCLEOTIDE SEQUENCE [LARGE SCALE GENOMIC DNA]</scope>
    <source>
        <tissue evidence="4">Leaves</tissue>
    </source>
</reference>
<evidence type="ECO:0000313" key="5">
    <source>
        <dbReference type="Proteomes" id="UP001341840"/>
    </source>
</evidence>
<keyword evidence="5" id="KW-1185">Reference proteome</keyword>
<dbReference type="Gene3D" id="3.40.50.1820">
    <property type="entry name" value="alpha/beta hydrolase"/>
    <property type="match status" value="1"/>
</dbReference>
<dbReference type="EMBL" id="JASCZI010000116">
    <property type="protein sequence ID" value="MED6108939.1"/>
    <property type="molecule type" value="Genomic_DNA"/>
</dbReference>
<proteinExistence type="inferred from homology"/>
<dbReference type="PANTHER" id="PTHR23024">
    <property type="entry name" value="ARYLACETAMIDE DEACETYLASE"/>
    <property type="match status" value="1"/>
</dbReference>
<feature type="domain" description="Alpha/beta hydrolase fold-3" evidence="3">
    <location>
        <begin position="83"/>
        <end position="306"/>
    </location>
</feature>
<feature type="region of interest" description="Disordered" evidence="2">
    <location>
        <begin position="35"/>
        <end position="59"/>
    </location>
</feature>
<name>A0ABU6QAL5_9FABA</name>
<evidence type="ECO:0000259" key="3">
    <source>
        <dbReference type="Pfam" id="PF07859"/>
    </source>
</evidence>
<dbReference type="PANTHER" id="PTHR23024:SF113">
    <property type="entry name" value="CARBOXYLESTERASE 8-RELATED"/>
    <property type="match status" value="1"/>
</dbReference>
<dbReference type="SUPFAM" id="SSF53474">
    <property type="entry name" value="alpha/beta-Hydrolases"/>
    <property type="match status" value="1"/>
</dbReference>
<evidence type="ECO:0000256" key="2">
    <source>
        <dbReference type="SAM" id="MobiDB-lite"/>
    </source>
</evidence>
<gene>
    <name evidence="4" type="ORF">PIB30_028920</name>
</gene>
<comment type="caution">
    <text evidence="4">The sequence shown here is derived from an EMBL/GenBank/DDBJ whole genome shotgun (WGS) entry which is preliminary data.</text>
</comment>
<comment type="similarity">
    <text evidence="1">Belongs to the 'GDXG' lipolytic enzyme family.</text>
</comment>
<dbReference type="Pfam" id="PF07859">
    <property type="entry name" value="Abhydrolase_3"/>
    <property type="match status" value="1"/>
</dbReference>
<dbReference type="Proteomes" id="UP001341840">
    <property type="component" value="Unassembled WGS sequence"/>
</dbReference>
<evidence type="ECO:0000256" key="1">
    <source>
        <dbReference type="ARBA" id="ARBA00010515"/>
    </source>
</evidence>
<sequence length="334" mass="36816">MSETPSSTIDPYEFLKIKLNPDGASLTRNYQVPSVPPCPAVDPQAPPEEQQTISKDLPLNPATNTSLRLYLPHPPPPSKIPLLIYFHGGGFVLYHPSTLFFHHSCNSLSAFLPAVIASVDYRLAPENRLPAAYDDAIDAVKWAQEQAQNPAQSDPWLRDYVDFDKTFLMGSSAGGNIVYFAGLRALDLDLSPLNIRGLIMNVPFFSGIQRSNSELRLVNDQTLPLPANDLLWSLSLPEGTDRDHEYCNPTAADAVHGEKIGRLPMCFVNGYGGDPLLDKQKEFVRLLEARGVHVDAHFVEDGFHAVEIFDPEKAKALGENIKGFIHATTSKSTL</sequence>
<accession>A0ABU6QAL5</accession>
<dbReference type="InterPro" id="IPR029058">
    <property type="entry name" value="AB_hydrolase_fold"/>
</dbReference>
<evidence type="ECO:0000313" key="4">
    <source>
        <dbReference type="EMBL" id="MED6108939.1"/>
    </source>
</evidence>
<organism evidence="4 5">
    <name type="scientific">Stylosanthes scabra</name>
    <dbReference type="NCBI Taxonomy" id="79078"/>
    <lineage>
        <taxon>Eukaryota</taxon>
        <taxon>Viridiplantae</taxon>
        <taxon>Streptophyta</taxon>
        <taxon>Embryophyta</taxon>
        <taxon>Tracheophyta</taxon>
        <taxon>Spermatophyta</taxon>
        <taxon>Magnoliopsida</taxon>
        <taxon>eudicotyledons</taxon>
        <taxon>Gunneridae</taxon>
        <taxon>Pentapetalae</taxon>
        <taxon>rosids</taxon>
        <taxon>fabids</taxon>
        <taxon>Fabales</taxon>
        <taxon>Fabaceae</taxon>
        <taxon>Papilionoideae</taxon>
        <taxon>50 kb inversion clade</taxon>
        <taxon>dalbergioids sensu lato</taxon>
        <taxon>Dalbergieae</taxon>
        <taxon>Pterocarpus clade</taxon>
        <taxon>Stylosanthes</taxon>
    </lineage>
</organism>
<feature type="compositionally biased region" description="Pro residues" evidence="2">
    <location>
        <begin position="35"/>
        <end position="46"/>
    </location>
</feature>
<dbReference type="InterPro" id="IPR013094">
    <property type="entry name" value="AB_hydrolase_3"/>
</dbReference>
<dbReference type="InterPro" id="IPR050466">
    <property type="entry name" value="Carboxylest/Gibb_receptor"/>
</dbReference>